<name>A0A251U2T1_HELAN</name>
<organism evidence="1 2">
    <name type="scientific">Helianthus annuus</name>
    <name type="common">Common sunflower</name>
    <dbReference type="NCBI Taxonomy" id="4232"/>
    <lineage>
        <taxon>Eukaryota</taxon>
        <taxon>Viridiplantae</taxon>
        <taxon>Streptophyta</taxon>
        <taxon>Embryophyta</taxon>
        <taxon>Tracheophyta</taxon>
        <taxon>Spermatophyta</taxon>
        <taxon>Magnoliopsida</taxon>
        <taxon>eudicotyledons</taxon>
        <taxon>Gunneridae</taxon>
        <taxon>Pentapetalae</taxon>
        <taxon>asterids</taxon>
        <taxon>campanulids</taxon>
        <taxon>Asterales</taxon>
        <taxon>Asteraceae</taxon>
        <taxon>Asteroideae</taxon>
        <taxon>Heliantheae alliance</taxon>
        <taxon>Heliantheae</taxon>
        <taxon>Helianthus</taxon>
    </lineage>
</organism>
<dbReference type="InterPro" id="IPR000222">
    <property type="entry name" value="PP2C_BS"/>
</dbReference>
<dbReference type="Proteomes" id="UP000215914">
    <property type="component" value="Chromosome 8"/>
</dbReference>
<protein>
    <submittedName>
        <fullName evidence="1">Putative PPM-type phosphatase, divalent cation binding protein</fullName>
    </submittedName>
</protein>
<dbReference type="EMBL" id="CM007897">
    <property type="protein sequence ID" value="OTG17349.1"/>
    <property type="molecule type" value="Genomic_DNA"/>
</dbReference>
<dbReference type="InParanoid" id="A0A251U2T1"/>
<gene>
    <name evidence="1" type="ORF">HannXRQ_Chr08g0210981</name>
</gene>
<accession>A0A251U2T1</accession>
<proteinExistence type="predicted"/>
<evidence type="ECO:0000313" key="2">
    <source>
        <dbReference type="Proteomes" id="UP000215914"/>
    </source>
</evidence>
<evidence type="ECO:0000313" key="1">
    <source>
        <dbReference type="EMBL" id="OTG17349.1"/>
    </source>
</evidence>
<dbReference type="PROSITE" id="PS01032">
    <property type="entry name" value="PPM_1"/>
    <property type="match status" value="1"/>
</dbReference>
<dbReference type="AlphaFoldDB" id="A0A251U2T1"/>
<reference evidence="2" key="1">
    <citation type="journal article" date="2017" name="Nature">
        <title>The sunflower genome provides insights into oil metabolism, flowering and Asterid evolution.</title>
        <authorList>
            <person name="Badouin H."/>
            <person name="Gouzy J."/>
            <person name="Grassa C.J."/>
            <person name="Murat F."/>
            <person name="Staton S.E."/>
            <person name="Cottret L."/>
            <person name="Lelandais-Briere C."/>
            <person name="Owens G.L."/>
            <person name="Carrere S."/>
            <person name="Mayjonade B."/>
            <person name="Legrand L."/>
            <person name="Gill N."/>
            <person name="Kane N.C."/>
            <person name="Bowers J.E."/>
            <person name="Hubner S."/>
            <person name="Bellec A."/>
            <person name="Berard A."/>
            <person name="Berges H."/>
            <person name="Blanchet N."/>
            <person name="Boniface M.C."/>
            <person name="Brunel D."/>
            <person name="Catrice O."/>
            <person name="Chaidir N."/>
            <person name="Claudel C."/>
            <person name="Donnadieu C."/>
            <person name="Faraut T."/>
            <person name="Fievet G."/>
            <person name="Helmstetter N."/>
            <person name="King M."/>
            <person name="Knapp S.J."/>
            <person name="Lai Z."/>
            <person name="Le Paslier M.C."/>
            <person name="Lippi Y."/>
            <person name="Lorenzon L."/>
            <person name="Mandel J.R."/>
            <person name="Marage G."/>
            <person name="Marchand G."/>
            <person name="Marquand E."/>
            <person name="Bret-Mestries E."/>
            <person name="Morien E."/>
            <person name="Nambeesan S."/>
            <person name="Nguyen T."/>
            <person name="Pegot-Espagnet P."/>
            <person name="Pouilly N."/>
            <person name="Raftis F."/>
            <person name="Sallet E."/>
            <person name="Schiex T."/>
            <person name="Thomas J."/>
            <person name="Vandecasteele C."/>
            <person name="Vares D."/>
            <person name="Vear F."/>
            <person name="Vautrin S."/>
            <person name="Crespi M."/>
            <person name="Mangin B."/>
            <person name="Burke J.M."/>
            <person name="Salse J."/>
            <person name="Munos S."/>
            <person name="Vincourt P."/>
            <person name="Rieseberg L.H."/>
            <person name="Langlade N.B."/>
        </authorList>
    </citation>
    <scope>NUCLEOTIDE SEQUENCE [LARGE SCALE GENOMIC DNA]</scope>
    <source>
        <strain evidence="2">cv. SF193</strain>
    </source>
</reference>
<keyword evidence="2" id="KW-1185">Reference proteome</keyword>
<dbReference type="GO" id="GO:0043169">
    <property type="term" value="F:cation binding"/>
    <property type="evidence" value="ECO:0007669"/>
    <property type="project" value="InterPro"/>
</dbReference>
<sequence>MLGNYTSPPDPFGVDLLSSVIQRGLCGVRERNGAVGIAPPLPEAPASVSLDAFMLVFRLDFWLCIVHVAVAYLDPTTSFFGVYDGHGVMLLLNFVRDPHRQVVARNVFYW</sequence>